<dbReference type="InterPro" id="IPR050344">
    <property type="entry name" value="Peptidase_M1_aminopeptidases"/>
</dbReference>
<comment type="caution">
    <text evidence="3">The sequence shown here is derived from an EMBL/GenBank/DDBJ whole genome shotgun (WGS) entry which is preliminary data.</text>
</comment>
<dbReference type="GO" id="GO:0008270">
    <property type="term" value="F:zinc ion binding"/>
    <property type="evidence" value="ECO:0007669"/>
    <property type="project" value="InterPro"/>
</dbReference>
<dbReference type="SUPFAM" id="SSF63737">
    <property type="entry name" value="Leukotriene A4 hydrolase N-terminal domain"/>
    <property type="match status" value="1"/>
</dbReference>
<dbReference type="GO" id="GO:0005737">
    <property type="term" value="C:cytoplasm"/>
    <property type="evidence" value="ECO:0007669"/>
    <property type="project" value="TreeGrafter"/>
</dbReference>
<evidence type="ECO:0000313" key="3">
    <source>
        <dbReference type="EMBL" id="MQM29420.1"/>
    </source>
</evidence>
<dbReference type="Gene3D" id="1.10.390.10">
    <property type="entry name" value="Neutral Protease Domain 2"/>
    <property type="match status" value="1"/>
</dbReference>
<organism evidence="3 4">
    <name type="scientific">Candidatus Accumulibacter phosphatis</name>
    <dbReference type="NCBI Taxonomy" id="327160"/>
    <lineage>
        <taxon>Bacteria</taxon>
        <taxon>Pseudomonadati</taxon>
        <taxon>Pseudomonadota</taxon>
        <taxon>Betaproteobacteria</taxon>
        <taxon>Candidatus Accumulibacter</taxon>
    </lineage>
</organism>
<dbReference type="GO" id="GO:0043171">
    <property type="term" value="P:peptide catabolic process"/>
    <property type="evidence" value="ECO:0007669"/>
    <property type="project" value="TreeGrafter"/>
</dbReference>
<dbReference type="InterPro" id="IPR027268">
    <property type="entry name" value="Peptidase_M4/M1_CTD_sf"/>
</dbReference>
<dbReference type="InterPro" id="IPR014782">
    <property type="entry name" value="Peptidase_M1_dom"/>
</dbReference>
<dbReference type="SUPFAM" id="SSF55486">
    <property type="entry name" value="Metalloproteases ('zincins'), catalytic domain"/>
    <property type="match status" value="1"/>
</dbReference>
<evidence type="ECO:0000256" key="1">
    <source>
        <dbReference type="SAM" id="SignalP"/>
    </source>
</evidence>
<accession>A0A6A7RQJ2</accession>
<reference evidence="3 4" key="1">
    <citation type="submission" date="2017-09" db="EMBL/GenBank/DDBJ databases">
        <title>Metagenomic Analysis Reveals Denitrifying Candidatus Accumulibacter and Flanking Population as a Source of N2O.</title>
        <authorList>
            <person name="Gao H."/>
            <person name="Mao Y."/>
            <person name="Zhao X."/>
            <person name="Liu W.-T."/>
            <person name="Zhang T."/>
            <person name="Wells G."/>
        </authorList>
    </citation>
    <scope>NUCLEOTIDE SEQUENCE [LARGE SCALE GENOMIC DNA]</scope>
    <source>
        <strain evidence="3">CANDO_2_IC</strain>
    </source>
</reference>
<sequence>MSRWQALRSLLLPLLALTMPAAWAVTAPPVPAAHLALELTLDPGTRRLAVVASVSPGERNFRFALHESLRIEKASVDGQAIVLHRAGQQGDLRAWQARLPTADATLRIEYQGTLPALDGHLDHRQVLGRLPPMAAVEGSFLSSGSAWYPQPAALFTYRVRLSVPGEQRALVAGRLLEEETPAAAGDRYRASFEFSHPADGIDLMAGPWIVREKMMPTSGAVPLRLRTYFTRELDAIAGLADAYLEDTRAYIERYGREIGAYPFSAFSVVASPLPTGFGMPTLTYVGAEVLKLPFIRATSLGHEILHNWWGNGVYVDYATGNWAEGLTTFMADYAYKESESADAARAMRLGWLRDFAALPPASRQTLASFRSRTHGAAAAVGYGKAAMLFVMLRDLLGEQHFQAGLQLFWQQQRFRIAAWDDLRQAFEQASGQSLTVFFRQWLERDGAPELQIQSASASTLASGTRLMIEVTQSAPAYTLRLPIEVNDGQRSENRIVDIDGLQQTVALAVDGPAQSVVLDPQLRLWRLLDAAQLPPILRQWIVAREPRLLQLSTTAEVREAAAALAARVFEAAPREIPPGDLRKTTTPLLMIGLHADVDAALTATGLPPRPQQLEQQGSAQVWTIAGQTELPIAVVSGRDAGALRALLRPLPHHGSQSWLVFEGSRALARGVWPIVEQPVPVSTAHRQAGD</sequence>
<dbReference type="PANTHER" id="PTHR11533:SF174">
    <property type="entry name" value="PUROMYCIN-SENSITIVE AMINOPEPTIDASE-RELATED"/>
    <property type="match status" value="1"/>
</dbReference>
<evidence type="ECO:0000313" key="4">
    <source>
        <dbReference type="Proteomes" id="UP000342300"/>
    </source>
</evidence>
<dbReference type="EMBL" id="PDHS01000044">
    <property type="protein sequence ID" value="MQM29420.1"/>
    <property type="molecule type" value="Genomic_DNA"/>
</dbReference>
<dbReference type="Pfam" id="PF01433">
    <property type="entry name" value="Peptidase_M1"/>
    <property type="match status" value="1"/>
</dbReference>
<dbReference type="GO" id="GO:0005615">
    <property type="term" value="C:extracellular space"/>
    <property type="evidence" value="ECO:0007669"/>
    <property type="project" value="TreeGrafter"/>
</dbReference>
<dbReference type="Proteomes" id="UP000342300">
    <property type="component" value="Unassembled WGS sequence"/>
</dbReference>
<dbReference type="GO" id="GO:0016020">
    <property type="term" value="C:membrane"/>
    <property type="evidence" value="ECO:0007669"/>
    <property type="project" value="TreeGrafter"/>
</dbReference>
<dbReference type="InterPro" id="IPR042097">
    <property type="entry name" value="Aminopeptidase_N-like_N_sf"/>
</dbReference>
<dbReference type="GO" id="GO:0070006">
    <property type="term" value="F:metalloaminopeptidase activity"/>
    <property type="evidence" value="ECO:0007669"/>
    <property type="project" value="TreeGrafter"/>
</dbReference>
<protein>
    <submittedName>
        <fullName evidence="3">Peptidase M1</fullName>
    </submittedName>
</protein>
<dbReference type="PANTHER" id="PTHR11533">
    <property type="entry name" value="PROTEASE M1 ZINC METALLOPROTEASE"/>
    <property type="match status" value="1"/>
</dbReference>
<evidence type="ECO:0000259" key="2">
    <source>
        <dbReference type="Pfam" id="PF01433"/>
    </source>
</evidence>
<gene>
    <name evidence="3" type="ORF">CRU78_02250</name>
</gene>
<feature type="chain" id="PRO_5025567177" evidence="1">
    <location>
        <begin position="25"/>
        <end position="690"/>
    </location>
</feature>
<proteinExistence type="predicted"/>
<feature type="signal peptide" evidence="1">
    <location>
        <begin position="1"/>
        <end position="24"/>
    </location>
</feature>
<feature type="domain" description="Peptidase M1 membrane alanine aminopeptidase" evidence="2">
    <location>
        <begin position="301"/>
        <end position="441"/>
    </location>
</feature>
<dbReference type="GO" id="GO:0042277">
    <property type="term" value="F:peptide binding"/>
    <property type="evidence" value="ECO:0007669"/>
    <property type="project" value="TreeGrafter"/>
</dbReference>
<keyword evidence="1" id="KW-0732">Signal</keyword>
<name>A0A6A7RQJ2_9PROT</name>
<dbReference type="AlphaFoldDB" id="A0A6A7RQJ2"/>